<dbReference type="GO" id="GO:0005829">
    <property type="term" value="C:cytosol"/>
    <property type="evidence" value="ECO:0007669"/>
    <property type="project" value="TreeGrafter"/>
</dbReference>
<dbReference type="EMBL" id="CANTFL010001403">
    <property type="protein sequence ID" value="CAI5739018.1"/>
    <property type="molecule type" value="Genomic_DNA"/>
</dbReference>
<dbReference type="GO" id="GO:0046033">
    <property type="term" value="P:AMP metabolic process"/>
    <property type="evidence" value="ECO:0007669"/>
    <property type="project" value="TreeGrafter"/>
</dbReference>
<feature type="compositionally biased region" description="Basic and acidic residues" evidence="10">
    <location>
        <begin position="1"/>
        <end position="28"/>
    </location>
</feature>
<dbReference type="PROSITE" id="PS00485">
    <property type="entry name" value="A_DEAMINASE"/>
    <property type="match status" value="1"/>
</dbReference>
<evidence type="ECO:0000256" key="1">
    <source>
        <dbReference type="ARBA" id="ARBA00001947"/>
    </source>
</evidence>
<proteinExistence type="inferred from homology"/>
<evidence type="ECO:0000256" key="10">
    <source>
        <dbReference type="SAM" id="MobiDB-lite"/>
    </source>
</evidence>
<name>A0AAV0URU7_HYABA</name>
<keyword evidence="12" id="KW-1185">Reference proteome</keyword>
<sequence length="754" mass="86248">MDSSAVEHNEKATRFGGRHSIDSSERSPRSSATHADIFAAAAQAATDDDDDDERDVLCQRTRHEGLLKACILENVATAKRLRHVPESAMDDLDAVKDDADAGDLFETLPEPYGQLSTYERVVITSTPEEADRETRDVCALIRKGVALRRKWIAVNEPTTLSASTQDHVLSTTTSATATTGSTASTASGASPRATASSTSKWRHREEIPYAPFEAPVPETSQHCFNMVDGVVMVYDDTHAVEPISQVGTMEEYYDDLFEIQCIVNYGPMKTLAFKRLQLLEARFNLHMLLNSERELVAQKAVPHRDFYNVRKVDTHVHHSACMNQKHLLRFIKSRLRNSPGEIVIFRDGRFMTLSEVFRSLNLTGYDLSVDTLDMHASNTFHRFDRFNLKYNPAGQSRLREIFLKTDNLIAGKYLAEITKEVISDLHASKYQLVEWRVSIYGRKHSEWDKLGRWMYVNKLSSSHVRWMIQIPRLYFLYKNMGEVDNFQQMLDHIFLPLFEVTRDPSSNLPLHYFLLTMVGFDSVDDESKAEPFRAERGKKLPKPHEWTYEANPPYDYWCYYLYANIASLNEFRRQKGLNTFSLRPHSGEAGDPEHLAAAFLTANGINHGITLRKSVGLQYLYYLTQIGIAMSPLSNNRLFLDYHRNPFPTYHARGLNVSLSTDDPVMLHYTKDPLLEEYSVAVQVWKLTSTDMCEIARNSVLQSGFEHKFKEHYLGHKYALPGSRGNDIRMSNVPDIRLDYRHETLQGELDFIQT</sequence>
<keyword evidence="6 9" id="KW-0378">Hydrolase</keyword>
<dbReference type="InterPro" id="IPR032466">
    <property type="entry name" value="Metal_Hydrolase"/>
</dbReference>
<gene>
    <name evidence="11" type="ORF">HBR001_LOCUS7681</name>
</gene>
<dbReference type="AlphaFoldDB" id="A0AAV0URU7"/>
<dbReference type="Proteomes" id="UP001162031">
    <property type="component" value="Unassembled WGS sequence"/>
</dbReference>
<evidence type="ECO:0000313" key="11">
    <source>
        <dbReference type="EMBL" id="CAI5739018.1"/>
    </source>
</evidence>
<comment type="pathway">
    <text evidence="2">Purine metabolism; IMP biosynthesis via salvage pathway; IMP from AMP: step 1/1.</text>
</comment>
<dbReference type="GO" id="GO:0046872">
    <property type="term" value="F:metal ion binding"/>
    <property type="evidence" value="ECO:0007669"/>
    <property type="project" value="UniProtKB-KW"/>
</dbReference>
<comment type="caution">
    <text evidence="11">The sequence shown here is derived from an EMBL/GenBank/DDBJ whole genome shotgun (WGS) entry which is preliminary data.</text>
</comment>
<comment type="catalytic activity">
    <reaction evidence="9">
        <text>AMP + H2O + H(+) = IMP + NH4(+)</text>
        <dbReference type="Rhea" id="RHEA:14777"/>
        <dbReference type="ChEBI" id="CHEBI:15377"/>
        <dbReference type="ChEBI" id="CHEBI:15378"/>
        <dbReference type="ChEBI" id="CHEBI:28938"/>
        <dbReference type="ChEBI" id="CHEBI:58053"/>
        <dbReference type="ChEBI" id="CHEBI:456215"/>
        <dbReference type="EC" id="3.5.4.6"/>
    </reaction>
</comment>
<dbReference type="InterPro" id="IPR006329">
    <property type="entry name" value="AMPD"/>
</dbReference>
<comment type="cofactor">
    <cofactor evidence="1 9">
        <name>Zn(2+)</name>
        <dbReference type="ChEBI" id="CHEBI:29105"/>
    </cofactor>
</comment>
<dbReference type="NCBIfam" id="TIGR01429">
    <property type="entry name" value="AMP_deaminase"/>
    <property type="match status" value="1"/>
</dbReference>
<evidence type="ECO:0000256" key="7">
    <source>
        <dbReference type="ARBA" id="ARBA00022833"/>
    </source>
</evidence>
<dbReference type="CDD" id="cd01319">
    <property type="entry name" value="AMPD"/>
    <property type="match status" value="1"/>
</dbReference>
<evidence type="ECO:0000256" key="6">
    <source>
        <dbReference type="ARBA" id="ARBA00022801"/>
    </source>
</evidence>
<dbReference type="GO" id="GO:0003876">
    <property type="term" value="F:AMP deaminase activity"/>
    <property type="evidence" value="ECO:0007669"/>
    <property type="project" value="UniProtKB-EC"/>
</dbReference>
<dbReference type="InterPro" id="IPR006650">
    <property type="entry name" value="A/AMP_deam_AS"/>
</dbReference>
<dbReference type="SUPFAM" id="SSF51556">
    <property type="entry name" value="Metallo-dependent hydrolases"/>
    <property type="match status" value="1"/>
</dbReference>
<feature type="compositionally biased region" description="Low complexity" evidence="10">
    <location>
        <begin position="29"/>
        <end position="45"/>
    </location>
</feature>
<dbReference type="PANTHER" id="PTHR11359:SF0">
    <property type="entry name" value="AMP DEAMINASE"/>
    <property type="match status" value="1"/>
</dbReference>
<dbReference type="EC" id="3.5.4.6" evidence="4 9"/>
<evidence type="ECO:0000256" key="8">
    <source>
        <dbReference type="ARBA" id="ARBA00023080"/>
    </source>
</evidence>
<organism evidence="11 12">
    <name type="scientific">Hyaloperonospora brassicae</name>
    <name type="common">Brassica downy mildew</name>
    <name type="synonym">Peronospora brassicae</name>
    <dbReference type="NCBI Taxonomy" id="162125"/>
    <lineage>
        <taxon>Eukaryota</taxon>
        <taxon>Sar</taxon>
        <taxon>Stramenopiles</taxon>
        <taxon>Oomycota</taxon>
        <taxon>Peronosporomycetes</taxon>
        <taxon>Peronosporales</taxon>
        <taxon>Peronosporaceae</taxon>
        <taxon>Hyaloperonospora</taxon>
    </lineage>
</organism>
<feature type="region of interest" description="Disordered" evidence="10">
    <location>
        <begin position="172"/>
        <end position="201"/>
    </location>
</feature>
<accession>A0AAV0URU7</accession>
<dbReference type="Gene3D" id="4.10.800.20">
    <property type="match status" value="1"/>
</dbReference>
<evidence type="ECO:0000256" key="3">
    <source>
        <dbReference type="ARBA" id="ARBA00006676"/>
    </source>
</evidence>
<evidence type="ECO:0000256" key="4">
    <source>
        <dbReference type="ARBA" id="ARBA00012775"/>
    </source>
</evidence>
<dbReference type="PANTHER" id="PTHR11359">
    <property type="entry name" value="AMP DEAMINASE"/>
    <property type="match status" value="1"/>
</dbReference>
<dbReference type="GO" id="GO:0032264">
    <property type="term" value="P:IMP salvage"/>
    <property type="evidence" value="ECO:0007669"/>
    <property type="project" value="InterPro"/>
</dbReference>
<dbReference type="Pfam" id="PF19326">
    <property type="entry name" value="AMP_deaminase"/>
    <property type="match status" value="1"/>
</dbReference>
<keyword evidence="7" id="KW-0862">Zinc</keyword>
<dbReference type="FunFam" id="3.20.20.140:FF:000035">
    <property type="entry name" value="Probable amp deaminase"/>
    <property type="match status" value="1"/>
</dbReference>
<keyword evidence="5 9" id="KW-0479">Metal-binding</keyword>
<evidence type="ECO:0000256" key="9">
    <source>
        <dbReference type="PIRNR" id="PIRNR001251"/>
    </source>
</evidence>
<feature type="region of interest" description="Disordered" evidence="10">
    <location>
        <begin position="1"/>
        <end position="51"/>
    </location>
</feature>
<comment type="similarity">
    <text evidence="3 9">Belongs to the metallo-dependent hydrolases superfamily. Adenosine and AMP deaminases family.</text>
</comment>
<feature type="compositionally biased region" description="Low complexity" evidence="10">
    <location>
        <begin position="172"/>
        <end position="199"/>
    </location>
</feature>
<reference evidence="11" key="1">
    <citation type="submission" date="2022-12" db="EMBL/GenBank/DDBJ databases">
        <authorList>
            <person name="Webb A."/>
        </authorList>
    </citation>
    <scope>NUCLEOTIDE SEQUENCE</scope>
    <source>
        <strain evidence="11">Hp1</strain>
    </source>
</reference>
<dbReference type="FunFam" id="4.10.800.20:FF:000001">
    <property type="entry name" value="AMP deaminase"/>
    <property type="match status" value="1"/>
</dbReference>
<evidence type="ECO:0000256" key="2">
    <source>
        <dbReference type="ARBA" id="ARBA00004955"/>
    </source>
</evidence>
<dbReference type="PIRSF" id="PIRSF001251">
    <property type="entry name" value="AMP_deaminase_met"/>
    <property type="match status" value="1"/>
</dbReference>
<protein>
    <recommendedName>
        <fullName evidence="4 9">AMP deaminase</fullName>
        <ecNumber evidence="4 9">3.5.4.6</ecNumber>
    </recommendedName>
</protein>
<evidence type="ECO:0000313" key="12">
    <source>
        <dbReference type="Proteomes" id="UP001162031"/>
    </source>
</evidence>
<keyword evidence="8" id="KW-0546">Nucleotide metabolism</keyword>
<evidence type="ECO:0000256" key="5">
    <source>
        <dbReference type="ARBA" id="ARBA00022723"/>
    </source>
</evidence>
<dbReference type="Gene3D" id="3.20.20.140">
    <property type="entry name" value="Metal-dependent hydrolases"/>
    <property type="match status" value="1"/>
</dbReference>